<sequence length="196" mass="23467">MDKLVVAEDFELYSRMKKGDREAFNALFLKYYSVLCAFGKYYVSMEDAEEIVQDIMVWLWENREYQVVEISLRSYLFKSVKNKCLALIDKNQTKRRFCEHMLATEMQGVFEDPDFYIAEELMNQIEKTVSQMPETYRVAFEMSRYQDMTYKEIAEELDVSAKVVDYRIQQALKILRTELKDYLPLITVIFPYFLTK</sequence>
<dbReference type="Gene3D" id="1.10.10.10">
    <property type="entry name" value="Winged helix-like DNA-binding domain superfamily/Winged helix DNA-binding domain"/>
    <property type="match status" value="1"/>
</dbReference>
<evidence type="ECO:0000313" key="8">
    <source>
        <dbReference type="Proteomes" id="UP000500882"/>
    </source>
</evidence>
<dbReference type="RefSeq" id="WP_022470756.1">
    <property type="nucleotide sequence ID" value="NZ_AP022660.1"/>
</dbReference>
<dbReference type="GO" id="GO:0003677">
    <property type="term" value="F:DNA binding"/>
    <property type="evidence" value="ECO:0007669"/>
    <property type="project" value="InterPro"/>
</dbReference>
<feature type="domain" description="RNA polymerase sigma factor 70 region 4 type 2" evidence="6">
    <location>
        <begin position="123"/>
        <end position="174"/>
    </location>
</feature>
<dbReference type="GO" id="GO:0006352">
    <property type="term" value="P:DNA-templated transcription initiation"/>
    <property type="evidence" value="ECO:0007669"/>
    <property type="project" value="InterPro"/>
</dbReference>
<dbReference type="Pfam" id="PF08281">
    <property type="entry name" value="Sigma70_r4_2"/>
    <property type="match status" value="1"/>
</dbReference>
<evidence type="ECO:0000256" key="1">
    <source>
        <dbReference type="ARBA" id="ARBA00010641"/>
    </source>
</evidence>
<evidence type="ECO:0000259" key="6">
    <source>
        <dbReference type="Pfam" id="PF08281"/>
    </source>
</evidence>
<dbReference type="EMBL" id="AP022660">
    <property type="protein sequence ID" value="BCA48575.1"/>
    <property type="molecule type" value="Genomic_DNA"/>
</dbReference>
<evidence type="ECO:0000256" key="2">
    <source>
        <dbReference type="ARBA" id="ARBA00023015"/>
    </source>
</evidence>
<dbReference type="InterPro" id="IPR007627">
    <property type="entry name" value="RNA_pol_sigma70_r2"/>
</dbReference>
<keyword evidence="2" id="KW-0805">Transcription regulation</keyword>
<dbReference type="GO" id="GO:0016987">
    <property type="term" value="F:sigma factor activity"/>
    <property type="evidence" value="ECO:0007669"/>
    <property type="project" value="UniProtKB-KW"/>
</dbReference>
<evidence type="ECO:0000256" key="4">
    <source>
        <dbReference type="ARBA" id="ARBA00023163"/>
    </source>
</evidence>
<accession>A0A679HFH3</accession>
<dbReference type="NCBIfam" id="TIGR02985">
    <property type="entry name" value="Sig70_bacteroi1"/>
    <property type="match status" value="1"/>
</dbReference>
<dbReference type="Pfam" id="PF04542">
    <property type="entry name" value="Sigma70_r2"/>
    <property type="match status" value="1"/>
</dbReference>
<dbReference type="InterPro" id="IPR014327">
    <property type="entry name" value="RNA_pol_sigma70_bacteroid"/>
</dbReference>
<keyword evidence="3" id="KW-0731">Sigma factor</keyword>
<evidence type="ECO:0000256" key="3">
    <source>
        <dbReference type="ARBA" id="ARBA00023082"/>
    </source>
</evidence>
<evidence type="ECO:0000313" key="7">
    <source>
        <dbReference type="EMBL" id="BCA48575.1"/>
    </source>
</evidence>
<dbReference type="InterPro" id="IPR039425">
    <property type="entry name" value="RNA_pol_sigma-70-like"/>
</dbReference>
<dbReference type="InterPro" id="IPR014284">
    <property type="entry name" value="RNA_pol_sigma-70_dom"/>
</dbReference>
<dbReference type="Gene3D" id="1.10.1740.10">
    <property type="match status" value="1"/>
</dbReference>
<dbReference type="NCBIfam" id="TIGR02937">
    <property type="entry name" value="sigma70-ECF"/>
    <property type="match status" value="1"/>
</dbReference>
<dbReference type="SUPFAM" id="SSF88946">
    <property type="entry name" value="Sigma2 domain of RNA polymerase sigma factors"/>
    <property type="match status" value="1"/>
</dbReference>
<feature type="domain" description="RNA polymerase sigma-70 region 2" evidence="5">
    <location>
        <begin position="28"/>
        <end position="92"/>
    </location>
</feature>
<dbReference type="CDD" id="cd06171">
    <property type="entry name" value="Sigma70_r4"/>
    <property type="match status" value="1"/>
</dbReference>
<name>A0A679HFH3_BACT4</name>
<dbReference type="InterPro" id="IPR036388">
    <property type="entry name" value="WH-like_DNA-bd_sf"/>
</dbReference>
<dbReference type="InterPro" id="IPR013324">
    <property type="entry name" value="RNA_pol_sigma_r3/r4-like"/>
</dbReference>
<organism evidence="7 8">
    <name type="scientific">Bacteroides thetaiotaomicron</name>
    <dbReference type="NCBI Taxonomy" id="818"/>
    <lineage>
        <taxon>Bacteria</taxon>
        <taxon>Pseudomonadati</taxon>
        <taxon>Bacteroidota</taxon>
        <taxon>Bacteroidia</taxon>
        <taxon>Bacteroidales</taxon>
        <taxon>Bacteroidaceae</taxon>
        <taxon>Bacteroides</taxon>
    </lineage>
</organism>
<keyword evidence="7" id="KW-0240">DNA-directed RNA polymerase</keyword>
<reference evidence="7 8" key="1">
    <citation type="submission" date="2020-02" db="EMBL/GenBank/DDBJ databases">
        <title>Whole-genome sequencing and comparative analysis of the genomes of Bacteroides thetaiotaomicron and Escherichia coli isolated from a healthy resident in Vietnam.</title>
        <authorList>
            <person name="Mohsin M."/>
            <person name="Tanaka K."/>
            <person name="Kawahara R."/>
            <person name="Kondo S."/>
            <person name="Noguchi H."/>
            <person name="Motooka D."/>
            <person name="Nakamura S."/>
            <person name="Khong D.T."/>
            <person name="Nguyen T.N."/>
            <person name="Tran H.T."/>
            <person name="Yamamoto Y."/>
        </authorList>
    </citation>
    <scope>NUCLEOTIDE SEQUENCE [LARGE SCALE GENOMIC DNA]</scope>
    <source>
        <strain evidence="7 8">F9-2</strain>
    </source>
</reference>
<proteinExistence type="inferred from homology"/>
<comment type="similarity">
    <text evidence="1">Belongs to the sigma-70 factor family. ECF subfamily.</text>
</comment>
<evidence type="ECO:0000259" key="5">
    <source>
        <dbReference type="Pfam" id="PF04542"/>
    </source>
</evidence>
<gene>
    <name evidence="7" type="ORF">BatF92_05170</name>
</gene>
<dbReference type="PANTHER" id="PTHR43133:SF46">
    <property type="entry name" value="RNA POLYMERASE SIGMA-70 FACTOR ECF SUBFAMILY"/>
    <property type="match status" value="1"/>
</dbReference>
<keyword evidence="4" id="KW-0804">Transcription</keyword>
<protein>
    <submittedName>
        <fullName evidence="7">DNA-directed RNA polymerase sigma-70 factor</fullName>
    </submittedName>
</protein>
<dbReference type="SUPFAM" id="SSF88659">
    <property type="entry name" value="Sigma3 and sigma4 domains of RNA polymerase sigma factors"/>
    <property type="match status" value="1"/>
</dbReference>
<dbReference type="PANTHER" id="PTHR43133">
    <property type="entry name" value="RNA POLYMERASE ECF-TYPE SIGMA FACTO"/>
    <property type="match status" value="1"/>
</dbReference>
<dbReference type="InterPro" id="IPR013325">
    <property type="entry name" value="RNA_pol_sigma_r2"/>
</dbReference>
<dbReference type="GO" id="GO:0000428">
    <property type="term" value="C:DNA-directed RNA polymerase complex"/>
    <property type="evidence" value="ECO:0007669"/>
    <property type="project" value="UniProtKB-KW"/>
</dbReference>
<dbReference type="AlphaFoldDB" id="A0A679HFH3"/>
<dbReference type="Proteomes" id="UP000500882">
    <property type="component" value="Chromosome"/>
</dbReference>
<dbReference type="InterPro" id="IPR013249">
    <property type="entry name" value="RNA_pol_sigma70_r4_t2"/>
</dbReference>